<dbReference type="GeneID" id="41967244"/>
<keyword evidence="1" id="KW-1185">Reference proteome</keyword>
<evidence type="ECO:0000313" key="1">
    <source>
        <dbReference type="Proteomes" id="UP000515153"/>
    </source>
</evidence>
<gene>
    <name evidence="2" type="ORF">PgNI_12391</name>
</gene>
<reference evidence="2" key="1">
    <citation type="journal article" date="2019" name="Mol. Biol. Evol.">
        <title>Blast fungal genomes show frequent chromosomal changes, gene gains and losses, and effector gene turnover.</title>
        <authorList>
            <person name="Gomez Luciano L.B."/>
            <person name="Jason Tsai I."/>
            <person name="Chuma I."/>
            <person name="Tosa Y."/>
            <person name="Chen Y.H."/>
            <person name="Li J.Y."/>
            <person name="Li M.Y."/>
            <person name="Jade Lu M.Y."/>
            <person name="Nakayashiki H."/>
            <person name="Li W.H."/>
        </authorList>
    </citation>
    <scope>NUCLEOTIDE SEQUENCE</scope>
    <source>
        <strain evidence="2">NI907</strain>
    </source>
</reference>
<proteinExistence type="predicted"/>
<evidence type="ECO:0000313" key="2">
    <source>
        <dbReference type="RefSeq" id="XP_030976155.1"/>
    </source>
</evidence>
<reference evidence="2" key="3">
    <citation type="submission" date="2025-08" db="UniProtKB">
        <authorList>
            <consortium name="RefSeq"/>
        </authorList>
    </citation>
    <scope>IDENTIFICATION</scope>
    <source>
        <strain evidence="2">NI907</strain>
    </source>
</reference>
<sequence>MAHGCHSFGSVTPSVVFWTRLEVIDFSQEVRSLIWSSVQSRRLKLPVIVRSAQLISGERLSQQTYLEAAVWPEPNIRTLEVQEPYPVYFEVDESFKNLQDQLRAGSRSRGTHLFHYGP</sequence>
<protein>
    <submittedName>
        <fullName evidence="2">Uncharacterized protein</fullName>
    </submittedName>
</protein>
<reference evidence="2" key="2">
    <citation type="submission" date="2019-10" db="EMBL/GenBank/DDBJ databases">
        <authorList>
            <consortium name="NCBI Genome Project"/>
        </authorList>
    </citation>
    <scope>NUCLEOTIDE SEQUENCE</scope>
    <source>
        <strain evidence="2">NI907</strain>
    </source>
</reference>
<dbReference type="RefSeq" id="XP_030976155.1">
    <property type="nucleotide sequence ID" value="XM_031132340.1"/>
</dbReference>
<organism evidence="1 2">
    <name type="scientific">Pyricularia grisea</name>
    <name type="common">Crabgrass-specific blast fungus</name>
    <name type="synonym">Magnaporthe grisea</name>
    <dbReference type="NCBI Taxonomy" id="148305"/>
    <lineage>
        <taxon>Eukaryota</taxon>
        <taxon>Fungi</taxon>
        <taxon>Dikarya</taxon>
        <taxon>Ascomycota</taxon>
        <taxon>Pezizomycotina</taxon>
        <taxon>Sordariomycetes</taxon>
        <taxon>Sordariomycetidae</taxon>
        <taxon>Magnaporthales</taxon>
        <taxon>Pyriculariaceae</taxon>
        <taxon>Pyricularia</taxon>
    </lineage>
</organism>
<accession>A0A6P8AMM5</accession>
<name>A0A6P8AMM5_PYRGI</name>
<dbReference type="KEGG" id="pgri:PgNI_12391"/>
<dbReference type="Proteomes" id="UP000515153">
    <property type="component" value="Unplaced"/>
</dbReference>
<dbReference type="AlphaFoldDB" id="A0A6P8AMM5"/>